<dbReference type="AlphaFoldDB" id="A0A9N7NS49"/>
<evidence type="ECO:0000313" key="10">
    <source>
        <dbReference type="Proteomes" id="UP001153555"/>
    </source>
</evidence>
<keyword evidence="3" id="KW-0238">DNA-binding</keyword>
<dbReference type="EMBL" id="CACSLK010030184">
    <property type="protein sequence ID" value="CAA0836620.1"/>
    <property type="molecule type" value="Genomic_DNA"/>
</dbReference>
<keyword evidence="5" id="KW-0539">Nucleus</keyword>
<dbReference type="Gene3D" id="4.10.280.10">
    <property type="entry name" value="Helix-loop-helix DNA-binding domain"/>
    <property type="match status" value="1"/>
</dbReference>
<sequence length="247" mass="27161">MENCYWPGEYGPWGYNHQGEATAAAAALQYHLYGPSGGLPWGSPYGGAAPGDKAASASRSHSEAEKRRRDRINAQLSTLRKLIPKSDKLDKAALLGHVVDQVREHSKIAKEVSKSFAVPTETDEVTVDHSNDDSSQDNRNIYFRASICCDDRPELFAELNGAIKGLGLTIHHAEITSIGGRMKSSLILCADNNSNDDNDNNSNEKKSSRESIKQSLKLALSRVVISVGSSGYTARSKRQRFFYPNYR</sequence>
<evidence type="ECO:0000259" key="8">
    <source>
        <dbReference type="PROSITE" id="PS51671"/>
    </source>
</evidence>
<feature type="domain" description="BHLH" evidence="7">
    <location>
        <begin position="56"/>
        <end position="105"/>
    </location>
</feature>
<comment type="caution">
    <text evidence="9">The sequence shown here is derived from an EMBL/GenBank/DDBJ whole genome shotgun (WGS) entry which is preliminary data.</text>
</comment>
<feature type="region of interest" description="Disordered" evidence="6">
    <location>
        <begin position="44"/>
        <end position="69"/>
    </location>
</feature>
<name>A0A9N7NS49_STRHE</name>
<dbReference type="OrthoDB" id="71302at2759"/>
<evidence type="ECO:0000256" key="5">
    <source>
        <dbReference type="ARBA" id="ARBA00023242"/>
    </source>
</evidence>
<gene>
    <name evidence="9" type="ORF">SHERM_03689</name>
</gene>
<comment type="subcellular location">
    <subcellularLocation>
        <location evidence="1">Nucleus</location>
    </subcellularLocation>
</comment>
<dbReference type="Proteomes" id="UP001153555">
    <property type="component" value="Unassembled WGS sequence"/>
</dbReference>
<dbReference type="CDD" id="cd04873">
    <property type="entry name" value="ACT_UUR-ACR-like"/>
    <property type="match status" value="1"/>
</dbReference>
<dbReference type="PROSITE" id="PS50888">
    <property type="entry name" value="BHLH"/>
    <property type="match status" value="1"/>
</dbReference>
<dbReference type="InterPro" id="IPR036638">
    <property type="entry name" value="HLH_DNA-bd_sf"/>
</dbReference>
<reference evidence="9" key="1">
    <citation type="submission" date="2019-12" db="EMBL/GenBank/DDBJ databases">
        <authorList>
            <person name="Scholes J."/>
        </authorList>
    </citation>
    <scope>NUCLEOTIDE SEQUENCE</scope>
</reference>
<keyword evidence="2" id="KW-0805">Transcription regulation</keyword>
<accession>A0A9N7NS49</accession>
<evidence type="ECO:0000256" key="2">
    <source>
        <dbReference type="ARBA" id="ARBA00023015"/>
    </source>
</evidence>
<keyword evidence="4" id="KW-0804">Transcription</keyword>
<dbReference type="GO" id="GO:0003677">
    <property type="term" value="F:DNA binding"/>
    <property type="evidence" value="ECO:0007669"/>
    <property type="project" value="UniProtKB-KW"/>
</dbReference>
<dbReference type="GO" id="GO:0003700">
    <property type="term" value="F:DNA-binding transcription factor activity"/>
    <property type="evidence" value="ECO:0007669"/>
    <property type="project" value="InterPro"/>
</dbReference>
<dbReference type="PROSITE" id="PS51671">
    <property type="entry name" value="ACT"/>
    <property type="match status" value="1"/>
</dbReference>
<feature type="domain" description="ACT" evidence="8">
    <location>
        <begin position="144"/>
        <end position="223"/>
    </location>
</feature>
<organism evidence="9 10">
    <name type="scientific">Striga hermonthica</name>
    <name type="common">Purple witchweed</name>
    <name type="synonym">Buchnera hermonthica</name>
    <dbReference type="NCBI Taxonomy" id="68872"/>
    <lineage>
        <taxon>Eukaryota</taxon>
        <taxon>Viridiplantae</taxon>
        <taxon>Streptophyta</taxon>
        <taxon>Embryophyta</taxon>
        <taxon>Tracheophyta</taxon>
        <taxon>Spermatophyta</taxon>
        <taxon>Magnoliopsida</taxon>
        <taxon>eudicotyledons</taxon>
        <taxon>Gunneridae</taxon>
        <taxon>Pentapetalae</taxon>
        <taxon>asterids</taxon>
        <taxon>lamiids</taxon>
        <taxon>Lamiales</taxon>
        <taxon>Orobanchaceae</taxon>
        <taxon>Buchnereae</taxon>
        <taxon>Striga</taxon>
    </lineage>
</organism>
<dbReference type="CDD" id="cd11455">
    <property type="entry name" value="bHLH_AtAIG1_like"/>
    <property type="match status" value="1"/>
</dbReference>
<evidence type="ECO:0000256" key="3">
    <source>
        <dbReference type="ARBA" id="ARBA00023125"/>
    </source>
</evidence>
<dbReference type="Pfam" id="PF00010">
    <property type="entry name" value="HLH"/>
    <property type="match status" value="1"/>
</dbReference>
<dbReference type="SUPFAM" id="SSF47459">
    <property type="entry name" value="HLH, helix-loop-helix DNA-binding domain"/>
    <property type="match status" value="1"/>
</dbReference>
<dbReference type="GO" id="GO:0046983">
    <property type="term" value="F:protein dimerization activity"/>
    <property type="evidence" value="ECO:0007669"/>
    <property type="project" value="InterPro"/>
</dbReference>
<evidence type="ECO:0000256" key="1">
    <source>
        <dbReference type="ARBA" id="ARBA00004123"/>
    </source>
</evidence>
<evidence type="ECO:0000256" key="6">
    <source>
        <dbReference type="SAM" id="MobiDB-lite"/>
    </source>
</evidence>
<keyword evidence="10" id="KW-1185">Reference proteome</keyword>
<proteinExistence type="predicted"/>
<dbReference type="GO" id="GO:0005634">
    <property type="term" value="C:nucleus"/>
    <property type="evidence" value="ECO:0007669"/>
    <property type="project" value="UniProtKB-SubCell"/>
</dbReference>
<dbReference type="InterPro" id="IPR002912">
    <property type="entry name" value="ACT_dom"/>
</dbReference>
<dbReference type="PANTHER" id="PTHR45844:SF18">
    <property type="entry name" value="TRANSCRIPTION FACTOR BHLH51"/>
    <property type="match status" value="1"/>
</dbReference>
<dbReference type="PANTHER" id="PTHR45844">
    <property type="entry name" value="TRANSCRIPTION FACTOR BHLH30"/>
    <property type="match status" value="1"/>
</dbReference>
<protein>
    <submittedName>
        <fullName evidence="9">Transcription factor bHLH51</fullName>
    </submittedName>
</protein>
<dbReference type="InterPro" id="IPR045847">
    <property type="entry name" value="AIG1-like"/>
</dbReference>
<dbReference type="InterPro" id="IPR011598">
    <property type="entry name" value="bHLH_dom"/>
</dbReference>
<evidence type="ECO:0000256" key="4">
    <source>
        <dbReference type="ARBA" id="ARBA00023163"/>
    </source>
</evidence>
<evidence type="ECO:0000313" key="9">
    <source>
        <dbReference type="EMBL" id="CAA0836620.1"/>
    </source>
</evidence>
<evidence type="ECO:0000259" key="7">
    <source>
        <dbReference type="PROSITE" id="PS50888"/>
    </source>
</evidence>
<dbReference type="SMART" id="SM00353">
    <property type="entry name" value="HLH"/>
    <property type="match status" value="1"/>
</dbReference>